<dbReference type="STRING" id="472175.EL18_03425"/>
<dbReference type="EMBL" id="JMQM01000003">
    <property type="protein sequence ID" value="KFB08215.1"/>
    <property type="molecule type" value="Genomic_DNA"/>
</dbReference>
<dbReference type="PROSITE" id="PS50995">
    <property type="entry name" value="HTH_MARR_2"/>
    <property type="match status" value="1"/>
</dbReference>
<feature type="domain" description="HTH marR-type" evidence="4">
    <location>
        <begin position="22"/>
        <end position="158"/>
    </location>
</feature>
<evidence type="ECO:0000256" key="2">
    <source>
        <dbReference type="ARBA" id="ARBA00023125"/>
    </source>
</evidence>
<dbReference type="PANTHER" id="PTHR42756:SF1">
    <property type="entry name" value="TRANSCRIPTIONAL REPRESSOR OF EMRAB OPERON"/>
    <property type="match status" value="1"/>
</dbReference>
<dbReference type="PANTHER" id="PTHR42756">
    <property type="entry name" value="TRANSCRIPTIONAL REGULATOR, MARR"/>
    <property type="match status" value="1"/>
</dbReference>
<evidence type="ECO:0000313" key="5">
    <source>
        <dbReference type="EMBL" id="KFB08215.1"/>
    </source>
</evidence>
<dbReference type="SMART" id="SM00347">
    <property type="entry name" value="HTH_MARR"/>
    <property type="match status" value="1"/>
</dbReference>
<dbReference type="GO" id="GO:0003677">
    <property type="term" value="F:DNA binding"/>
    <property type="evidence" value="ECO:0007669"/>
    <property type="project" value="UniProtKB-KW"/>
</dbReference>
<dbReference type="PATRIC" id="fig|472175.3.peg.3423"/>
<dbReference type="PROSITE" id="PS01117">
    <property type="entry name" value="HTH_MARR_1"/>
    <property type="match status" value="1"/>
</dbReference>
<keyword evidence="3" id="KW-0804">Transcription</keyword>
<dbReference type="RefSeq" id="WP_036486913.1">
    <property type="nucleotide sequence ID" value="NZ_JMQM01000003.1"/>
</dbReference>
<dbReference type="GO" id="GO:0003700">
    <property type="term" value="F:DNA-binding transcription factor activity"/>
    <property type="evidence" value="ECO:0007669"/>
    <property type="project" value="InterPro"/>
</dbReference>
<gene>
    <name evidence="5" type="ORF">EL18_03425</name>
</gene>
<dbReference type="SUPFAM" id="SSF46785">
    <property type="entry name" value="Winged helix' DNA-binding domain"/>
    <property type="match status" value="1"/>
</dbReference>
<dbReference type="InterPro" id="IPR000835">
    <property type="entry name" value="HTH_MarR-typ"/>
</dbReference>
<dbReference type="eggNOG" id="COG1846">
    <property type="taxonomic scope" value="Bacteria"/>
</dbReference>
<accession>A0A084U5H9</accession>
<dbReference type="InterPro" id="IPR036390">
    <property type="entry name" value="WH_DNA-bd_sf"/>
</dbReference>
<dbReference type="PRINTS" id="PR00598">
    <property type="entry name" value="HTHMARR"/>
</dbReference>
<evidence type="ECO:0000313" key="6">
    <source>
        <dbReference type="Proteomes" id="UP000053675"/>
    </source>
</evidence>
<proteinExistence type="predicted"/>
<evidence type="ECO:0000256" key="3">
    <source>
        <dbReference type="ARBA" id="ARBA00023163"/>
    </source>
</evidence>
<evidence type="ECO:0000259" key="4">
    <source>
        <dbReference type="PROSITE" id="PS50995"/>
    </source>
</evidence>
<dbReference type="OrthoDB" id="9806864at2"/>
<dbReference type="Proteomes" id="UP000053675">
    <property type="component" value="Unassembled WGS sequence"/>
</dbReference>
<dbReference type="AlphaFoldDB" id="A0A084U5H9"/>
<evidence type="ECO:0000256" key="1">
    <source>
        <dbReference type="ARBA" id="ARBA00023015"/>
    </source>
</evidence>
<dbReference type="InterPro" id="IPR036388">
    <property type="entry name" value="WH-like_DNA-bd_sf"/>
</dbReference>
<dbReference type="InterPro" id="IPR023187">
    <property type="entry name" value="Tscrpt_reg_MarR-type_CS"/>
</dbReference>
<protein>
    <submittedName>
        <fullName evidence="5">MarR family transcriptional regulator</fullName>
    </submittedName>
</protein>
<keyword evidence="1" id="KW-0805">Transcription regulation</keyword>
<keyword evidence="2" id="KW-0238">DNA-binding</keyword>
<dbReference type="Gene3D" id="1.10.10.10">
    <property type="entry name" value="Winged helix-like DNA-binding domain superfamily/Winged helix DNA-binding domain"/>
    <property type="match status" value="1"/>
</dbReference>
<comment type="caution">
    <text evidence="5">The sequence shown here is derived from an EMBL/GenBank/DDBJ whole genome shotgun (WGS) entry which is preliminary data.</text>
</comment>
<keyword evidence="6" id="KW-1185">Reference proteome</keyword>
<organism evidence="5 6">
    <name type="scientific">Nitratireductor basaltis</name>
    <dbReference type="NCBI Taxonomy" id="472175"/>
    <lineage>
        <taxon>Bacteria</taxon>
        <taxon>Pseudomonadati</taxon>
        <taxon>Pseudomonadota</taxon>
        <taxon>Alphaproteobacteria</taxon>
        <taxon>Hyphomicrobiales</taxon>
        <taxon>Phyllobacteriaceae</taxon>
        <taxon>Nitratireductor</taxon>
    </lineage>
</organism>
<sequence length="166" mass="18572">MGRALFAVEQWRKEKPDLDLLPMEVIGLLSEASSMVTRNGLAPFFKRCCLQPGEFDVLATLRRAGKPHALTPTELYEATMVTSGAMTNRIDRLEQAGLVARKANPRDRRGVVVELTQKGFELIDKAIVDHVENERRLLSGLNETEQRQLAGLLCKLVRSEALQDSE</sequence>
<dbReference type="Pfam" id="PF12802">
    <property type="entry name" value="MarR_2"/>
    <property type="match status" value="1"/>
</dbReference>
<reference evidence="5 6" key="1">
    <citation type="submission" date="2014-05" db="EMBL/GenBank/DDBJ databases">
        <title>Draft Genome Sequence of Nitratireductor basaltis Strain UMTGB225, A Marine Bacterium Isolated from Green Barrel Tunicate.</title>
        <authorList>
            <person name="Gan H.Y."/>
        </authorList>
    </citation>
    <scope>NUCLEOTIDE SEQUENCE [LARGE SCALE GENOMIC DNA]</scope>
    <source>
        <strain evidence="5 6">UMTGB225</strain>
    </source>
</reference>
<name>A0A084U5H9_9HYPH</name>